<name>D8IPQ4_HERSS</name>
<dbReference type="KEGG" id="hse:Hsero_3472"/>
<feature type="domain" description="Peptidase S8/S53" evidence="6">
    <location>
        <begin position="280"/>
        <end position="575"/>
    </location>
</feature>
<evidence type="ECO:0000256" key="3">
    <source>
        <dbReference type="ARBA" id="ARBA00022801"/>
    </source>
</evidence>
<evidence type="ECO:0000313" key="7">
    <source>
        <dbReference type="EMBL" id="ADJ64951.1"/>
    </source>
</evidence>
<reference evidence="7 8" key="1">
    <citation type="submission" date="2010-04" db="EMBL/GenBank/DDBJ databases">
        <title>The genome of Herbaspirillum seropedicae SmR1, an endophytic, nitrogen-fixing, plant-growth promoting beta-Proteobacteria.</title>
        <authorList>
            <person name="Pedrosa F.O."/>
            <person name="Monteiro R.A."/>
            <person name="Wassem R."/>
            <person name="Cruz L.M."/>
            <person name="Ayub R.A."/>
            <person name="Colauto N.B."/>
            <person name="Fernandez M.A."/>
            <person name="Fungaro M.H.P."/>
            <person name="Grisard E.C."/>
            <person name="Hungria M."/>
            <person name="Madeira H.M.F."/>
            <person name="Nodari R.O."/>
            <person name="Osaku C.A."/>
            <person name="Petzl-Erler M.L."/>
            <person name="Terenzi H."/>
            <person name="Vieira L.G.E."/>
            <person name="Almeida M.I.M."/>
            <person name="Alves L.R."/>
            <person name="Arantes O.M.N."/>
            <person name="Balsanelli E."/>
            <person name="Barcellos F.G."/>
            <person name="Baura V.A."/>
            <person name="Binde D.R."/>
            <person name="Campo R.J."/>
            <person name="Chubatsu L.S."/>
            <person name="Chueire L.M.O."/>
            <person name="Ciferri R.R."/>
            <person name="Correa L.C."/>
            <person name="da Conceicao Silva J.L."/>
            <person name="Dabul A.N.G."/>
            <person name="Dambros B.P."/>
            <person name="Faoro H."/>
            <person name="Favetti A."/>
            <person name="Friedermann G."/>
            <person name="Furlaneto M.C."/>
            <person name="Gasques L.S."/>
            <person name="Gimenes C.C.T."/>
            <person name="Gioppo N.M.R."/>
            <person name="Glienke-Blanco C."/>
            <person name="Godoy L.P."/>
            <person name="Guerra M.P."/>
            <person name="Karp S."/>
            <person name="Kava-Cordeiro V."/>
            <person name="Margarido V.P."/>
            <person name="Mathioni S.M."/>
            <person name="Menck-Soares M.A."/>
            <person name="Murace N.K."/>
            <person name="Nicolas M.F."/>
            <person name="Oliveira C.E.C."/>
            <person name="Pagnan N.A.B."/>
            <person name="Pamphile J.A."/>
            <person name="Patussi E.V."/>
            <person name="Pereira L.F.P."/>
            <person name="Pereira-Ferrari L."/>
            <person name="Pinto F.G.S."/>
            <person name="Precoma C."/>
            <person name="Prioli A.J."/>
            <person name="Prioli S.M.A.P."/>
            <person name="Raittz R.T."/>
            <person name="Ramos H.J.O."/>
            <person name="Ribeiro E.M.S.F."/>
            <person name="Rigo L.U."/>
            <person name="Rocha C.L.M.S.C."/>
            <person name="Rocha S.N."/>
            <person name="Santos K."/>
            <person name="Satori D."/>
            <person name="Silva A.G."/>
            <person name="Simao R.C.G."/>
            <person name="Soares M.A.M."/>
            <person name="Souza E.M."/>
            <person name="Steffens M.B.R."/>
            <person name="Steindel M."/>
            <person name="Tadra-Sfeir M.Z."/>
            <person name="Takahashi E.K."/>
            <person name="Torres R.A."/>
            <person name="Valle J.S."/>
            <person name="Vernal J.I."/>
            <person name="Vilas-Boas L.A."/>
            <person name="Watanabe M.A.E."/>
            <person name="Weiss V.A."/>
            <person name="Yates M.A."/>
            <person name="Souza E.M."/>
        </authorList>
    </citation>
    <scope>NUCLEOTIDE SEQUENCE [LARGE SCALE GENOMIC DNA]</scope>
    <source>
        <strain evidence="7 8">SmR1</strain>
    </source>
</reference>
<dbReference type="STRING" id="757424.Hsero_3472"/>
<organism evidence="7 8">
    <name type="scientific">Herbaspirillum seropedicae (strain SmR1)</name>
    <dbReference type="NCBI Taxonomy" id="757424"/>
    <lineage>
        <taxon>Bacteria</taxon>
        <taxon>Pseudomonadati</taxon>
        <taxon>Pseudomonadota</taxon>
        <taxon>Betaproteobacteria</taxon>
        <taxon>Burkholderiales</taxon>
        <taxon>Oxalobacteraceae</taxon>
        <taxon>Herbaspirillum</taxon>
    </lineage>
</organism>
<evidence type="ECO:0000256" key="2">
    <source>
        <dbReference type="ARBA" id="ARBA00022670"/>
    </source>
</evidence>
<dbReference type="PROSITE" id="PS51892">
    <property type="entry name" value="SUBTILASE"/>
    <property type="match status" value="1"/>
</dbReference>
<protein>
    <submittedName>
        <fullName evidence="7">Subtilisin-like serine protease protein</fullName>
    </submittedName>
</protein>
<keyword evidence="8" id="KW-1185">Reference proteome</keyword>
<dbReference type="HOGENOM" id="CLU_018676_1_0_4"/>
<proteinExistence type="inferred from homology"/>
<dbReference type="eggNOG" id="COG1404">
    <property type="taxonomic scope" value="Bacteria"/>
</dbReference>
<dbReference type="PANTHER" id="PTHR43806">
    <property type="entry name" value="PEPTIDASE S8"/>
    <property type="match status" value="1"/>
</dbReference>
<dbReference type="Proteomes" id="UP000000329">
    <property type="component" value="Chromosome"/>
</dbReference>
<dbReference type="InterPro" id="IPR049955">
    <property type="entry name" value="IteS-like"/>
</dbReference>
<dbReference type="InterPro" id="IPR036852">
    <property type="entry name" value="Peptidase_S8/S53_dom_sf"/>
</dbReference>
<accession>D8IPQ4</accession>
<dbReference type="GeneID" id="29391792"/>
<dbReference type="InterPro" id="IPR000209">
    <property type="entry name" value="Peptidase_S8/S53_dom"/>
</dbReference>
<comment type="similarity">
    <text evidence="1 5">Belongs to the peptidase S8 family.</text>
</comment>
<keyword evidence="4 5" id="KW-0720">Serine protease</keyword>
<feature type="active site" description="Charge relay system" evidence="5">
    <location>
        <position position="315"/>
    </location>
</feature>
<dbReference type="PANTHER" id="PTHR43806:SF11">
    <property type="entry name" value="CEREVISIN-RELATED"/>
    <property type="match status" value="1"/>
</dbReference>
<keyword evidence="2 5" id="KW-0645">Protease</keyword>
<evidence type="ECO:0000259" key="6">
    <source>
        <dbReference type="Pfam" id="PF00082"/>
    </source>
</evidence>
<dbReference type="InterPro" id="IPR023828">
    <property type="entry name" value="Peptidase_S8_Ser-AS"/>
</dbReference>
<evidence type="ECO:0000313" key="8">
    <source>
        <dbReference type="Proteomes" id="UP000000329"/>
    </source>
</evidence>
<feature type="active site" description="Charge relay system" evidence="5">
    <location>
        <position position="516"/>
    </location>
</feature>
<dbReference type="Gene3D" id="3.40.50.200">
    <property type="entry name" value="Peptidase S8/S53 domain"/>
    <property type="match status" value="1"/>
</dbReference>
<dbReference type="AlphaFoldDB" id="D8IPQ4"/>
<dbReference type="CDD" id="cd04847">
    <property type="entry name" value="Peptidases_S8_Subtilisin_like_2"/>
    <property type="match status" value="1"/>
</dbReference>
<dbReference type="Pfam" id="PF00082">
    <property type="entry name" value="Peptidase_S8"/>
    <property type="match status" value="1"/>
</dbReference>
<dbReference type="SUPFAM" id="SSF52743">
    <property type="entry name" value="Subtilisin-like"/>
    <property type="match status" value="1"/>
</dbReference>
<dbReference type="NCBIfam" id="NF042956">
    <property type="entry name" value="IteS_antiphage"/>
    <property type="match status" value="1"/>
</dbReference>
<dbReference type="RefSeq" id="WP_013235415.1">
    <property type="nucleotide sequence ID" value="NC_014323.1"/>
</dbReference>
<dbReference type="EMBL" id="CP002039">
    <property type="protein sequence ID" value="ADJ64951.1"/>
    <property type="molecule type" value="Genomic_DNA"/>
</dbReference>
<dbReference type="OrthoDB" id="9768989at2"/>
<gene>
    <name evidence="7" type="ordered locus">Hsero_3472</name>
</gene>
<dbReference type="PROSITE" id="PS00138">
    <property type="entry name" value="SUBTILASE_SER"/>
    <property type="match status" value="1"/>
</dbReference>
<evidence type="ECO:0000256" key="1">
    <source>
        <dbReference type="ARBA" id="ARBA00011073"/>
    </source>
</evidence>
<evidence type="ECO:0000256" key="5">
    <source>
        <dbReference type="PROSITE-ProRule" id="PRU01240"/>
    </source>
</evidence>
<dbReference type="InterPro" id="IPR050131">
    <property type="entry name" value="Peptidase_S8_subtilisin-like"/>
</dbReference>
<dbReference type="GO" id="GO:0006508">
    <property type="term" value="P:proteolysis"/>
    <property type="evidence" value="ECO:0007669"/>
    <property type="project" value="UniProtKB-KW"/>
</dbReference>
<dbReference type="GO" id="GO:0004252">
    <property type="term" value="F:serine-type endopeptidase activity"/>
    <property type="evidence" value="ECO:0007669"/>
    <property type="project" value="UniProtKB-UniRule"/>
</dbReference>
<dbReference type="InterPro" id="IPR034074">
    <property type="entry name" value="Y4bN_pept_dom"/>
</dbReference>
<evidence type="ECO:0000256" key="4">
    <source>
        <dbReference type="ARBA" id="ARBA00022825"/>
    </source>
</evidence>
<keyword evidence="3 5" id="KW-0378">Hydrolase</keyword>
<feature type="active site" description="Charge relay system" evidence="5">
    <location>
        <position position="285"/>
    </location>
</feature>
<sequence>MAKKREGIVREKSLRDNPIAHIGYQPSDLSAVEVNGGGGAKELVPVTPELRRFLRRTIEKAALEIERESSLHPDIPGILIFRLRDIAVAKSHRPLTIAAEAEMTPVGHGAMDEMLVTATQVNLSKLDRVVATRNVKAVRANISAVERFEPWGLKRRFPLQWREMSKKELWQAVILSERRLKIRLFRYSSVEQRTHVLNKFRALLRENHIQYEEFSHSAGIPIFFVETNKKFTQERFLLLASFPAIRRIEPEPLVWPHASTRGTRQHVTFTALQPSADLPVVAVFDTGVDPLTAILNPWIVKRDTYILPPDTDYVHGTAVGSLLVDSAGLNLNHTLIPSSPCRVHDVCALEVPGSRIGDLIIRLREAVAKASDVKIWNLSLGANEVSDEEFTEFGRELDALSDAHGVLFVVAAGNYVDLPRRSWPVTNNTLSDRLSSPGDSVRAITVGAVAHLENASSLVKIGEPAPYSRRGPGPLFTPKPDLAHLGGNADHNLDATGVGLNVLSPGGAIATLCGTSFATPIISALAAHTWRQLEGGARKHRFTVTPNIVKALLVHSAEINSPERSATEKRYFGSGTPLDPLSVLYDSNSSFTMMFELDITESTKWRKSPFPIPPSLFKAGKLNCEVIITAAYAPVLDPNAGAEYVRVNVDVGFGLLEPDATGKIQFKGQVPAKGELGTTGHEQAQVEYGGKWSPIKIYRRSFPNGKSGTNWALQATLLKRALEPRLAKPVRVIIIVTLRALDNNPNIYEEGQRALAATNWIREPLPARTPITVRNP</sequence>